<proteinExistence type="predicted"/>
<keyword evidence="4" id="KW-1185">Reference proteome</keyword>
<evidence type="ECO:0000256" key="2">
    <source>
        <dbReference type="SAM" id="Phobius"/>
    </source>
</evidence>
<sequence>MPYVNVPNDLSKVKTKLAFNLTKRQLVCFGIAAAVGVPSYLLARSSIGNTGAMFFMMAVALPAFLLAMYEKDGLPLEKVVKNIIRARFLRPGIRPYQTQNIYAPFTQRGAAGKEDAIENSKKPKAQPRKGR</sequence>
<dbReference type="EMBL" id="JAJEPV010000052">
    <property type="protein sequence ID" value="MCC2120987.1"/>
    <property type="molecule type" value="Genomic_DNA"/>
</dbReference>
<feature type="compositionally biased region" description="Basic residues" evidence="1">
    <location>
        <begin position="122"/>
        <end position="131"/>
    </location>
</feature>
<reference evidence="3 4" key="1">
    <citation type="submission" date="2021-10" db="EMBL/GenBank/DDBJ databases">
        <title>Anaerobic single-cell dispensing facilitates the cultivation of human gut bacteria.</title>
        <authorList>
            <person name="Afrizal A."/>
        </authorList>
    </citation>
    <scope>NUCLEOTIDE SEQUENCE [LARGE SCALE GENOMIC DNA]</scope>
    <source>
        <strain evidence="3 4">CLA-AA-H273</strain>
    </source>
</reference>
<evidence type="ECO:0000256" key="1">
    <source>
        <dbReference type="SAM" id="MobiDB-lite"/>
    </source>
</evidence>
<keyword evidence="2" id="KW-0812">Transmembrane</keyword>
<dbReference type="Pfam" id="PF12666">
    <property type="entry name" value="PrgI"/>
    <property type="match status" value="1"/>
</dbReference>
<keyword evidence="2" id="KW-1133">Transmembrane helix</keyword>
<protein>
    <submittedName>
        <fullName evidence="3">PrgI family protein</fullName>
    </submittedName>
</protein>
<dbReference type="InterPro" id="IPR024414">
    <property type="entry name" value="Uncharacterised_PrgI"/>
</dbReference>
<gene>
    <name evidence="3" type="ORF">LKD75_15585</name>
</gene>
<dbReference type="Proteomes" id="UP001197795">
    <property type="component" value="Unassembled WGS sequence"/>
</dbReference>
<name>A0AAE3A0Z9_9FIRM</name>
<feature type="transmembrane region" description="Helical" evidence="2">
    <location>
        <begin position="49"/>
        <end position="69"/>
    </location>
</feature>
<comment type="caution">
    <text evidence="3">The sequence shown here is derived from an EMBL/GenBank/DDBJ whole genome shotgun (WGS) entry which is preliminary data.</text>
</comment>
<evidence type="ECO:0000313" key="4">
    <source>
        <dbReference type="Proteomes" id="UP001197795"/>
    </source>
</evidence>
<keyword evidence="2" id="KW-0472">Membrane</keyword>
<feature type="transmembrane region" description="Helical" evidence="2">
    <location>
        <begin position="26"/>
        <end position="43"/>
    </location>
</feature>
<dbReference type="RefSeq" id="WP_227733837.1">
    <property type="nucleotide sequence ID" value="NZ_JAJEPV010000052.1"/>
</dbReference>
<organism evidence="3 4">
    <name type="scientific">Waltera acetigignens</name>
    <dbReference type="NCBI Taxonomy" id="2981769"/>
    <lineage>
        <taxon>Bacteria</taxon>
        <taxon>Bacillati</taxon>
        <taxon>Bacillota</taxon>
        <taxon>Clostridia</taxon>
        <taxon>Lachnospirales</taxon>
        <taxon>Lachnospiraceae</taxon>
        <taxon>Waltera</taxon>
    </lineage>
</organism>
<dbReference type="AlphaFoldDB" id="A0AAE3A0Z9"/>
<feature type="region of interest" description="Disordered" evidence="1">
    <location>
        <begin position="109"/>
        <end position="131"/>
    </location>
</feature>
<accession>A0AAE3A0Z9</accession>
<evidence type="ECO:0000313" key="3">
    <source>
        <dbReference type="EMBL" id="MCC2120987.1"/>
    </source>
</evidence>
<feature type="compositionally biased region" description="Basic and acidic residues" evidence="1">
    <location>
        <begin position="111"/>
        <end position="121"/>
    </location>
</feature>